<name>A0ABZ2N5H9_9BACI</name>
<keyword evidence="14" id="KW-1185">Reference proteome</keyword>
<comment type="pathway">
    <text evidence="1">Cofactor biosynthesis; FAD biosynthesis; FAD from FMN: step 1/1.</text>
</comment>
<keyword evidence="5" id="KW-0288">FMN</keyword>
<evidence type="ECO:0000313" key="13">
    <source>
        <dbReference type="EMBL" id="WXB92615.1"/>
    </source>
</evidence>
<sequence>MKAIELEPRKLRELQRQPEPCVVALGFFDGVHLGHRQVISEARKIAREKGVLLAVMTFFPHPKTVLSKGKQEVDYLMPVTEKQRIFEELGVDLCYIVPFDPAFATLTPERFVKKYLLDLGAVHAVAGFDYAYGCRGEGHMDRMKMDSGGLLEVTKVEKVVCHGEKISSTLIREKIRTGAVEEISACLGEAYRVEGRVVGTVILMKSYYMLPSPGRYEVTIHSKKGELLTEAIVTKESGQIFLPDVEKSDLMPREYVSVEWQRCLFREREELLV</sequence>
<dbReference type="Pfam" id="PF06574">
    <property type="entry name" value="FAD_syn"/>
    <property type="match status" value="1"/>
</dbReference>
<keyword evidence="10" id="KW-0067">ATP-binding</keyword>
<comment type="similarity">
    <text evidence="2">Belongs to the RibF family.</text>
</comment>
<dbReference type="InterPro" id="IPR023468">
    <property type="entry name" value="Riboflavin_kinase"/>
</dbReference>
<evidence type="ECO:0000256" key="5">
    <source>
        <dbReference type="ARBA" id="ARBA00022643"/>
    </source>
</evidence>
<dbReference type="SUPFAM" id="SSF52374">
    <property type="entry name" value="Nucleotidylyl transferase"/>
    <property type="match status" value="1"/>
</dbReference>
<evidence type="ECO:0000256" key="6">
    <source>
        <dbReference type="ARBA" id="ARBA00022679"/>
    </source>
</evidence>
<comment type="catalytic activity">
    <reaction evidence="11">
        <text>FMN + ATP + H(+) = FAD + diphosphate</text>
        <dbReference type="Rhea" id="RHEA:17237"/>
        <dbReference type="ChEBI" id="CHEBI:15378"/>
        <dbReference type="ChEBI" id="CHEBI:30616"/>
        <dbReference type="ChEBI" id="CHEBI:33019"/>
        <dbReference type="ChEBI" id="CHEBI:57692"/>
        <dbReference type="ChEBI" id="CHEBI:58210"/>
        <dbReference type="EC" id="2.7.7.2"/>
    </reaction>
</comment>
<protein>
    <recommendedName>
        <fullName evidence="3">FAD synthase</fullName>
        <ecNumber evidence="3">2.7.7.2</ecNumber>
    </recommendedName>
</protein>
<dbReference type="EMBL" id="CP147404">
    <property type="protein sequence ID" value="WXB92615.1"/>
    <property type="molecule type" value="Genomic_DNA"/>
</dbReference>
<evidence type="ECO:0000256" key="2">
    <source>
        <dbReference type="ARBA" id="ARBA00010214"/>
    </source>
</evidence>
<keyword evidence="9" id="KW-0274">FAD</keyword>
<evidence type="ECO:0000256" key="8">
    <source>
        <dbReference type="ARBA" id="ARBA00022741"/>
    </source>
</evidence>
<evidence type="ECO:0000256" key="9">
    <source>
        <dbReference type="ARBA" id="ARBA00022827"/>
    </source>
</evidence>
<dbReference type="RefSeq" id="WP_338751292.1">
    <property type="nucleotide sequence ID" value="NZ_CP147404.1"/>
</dbReference>
<dbReference type="Proteomes" id="UP001387364">
    <property type="component" value="Chromosome"/>
</dbReference>
<evidence type="ECO:0000256" key="1">
    <source>
        <dbReference type="ARBA" id="ARBA00004726"/>
    </source>
</evidence>
<keyword evidence="7" id="KW-0548">Nucleotidyltransferase</keyword>
<dbReference type="PANTHER" id="PTHR22749:SF6">
    <property type="entry name" value="RIBOFLAVIN KINASE"/>
    <property type="match status" value="1"/>
</dbReference>
<feature type="domain" description="FAD synthetase" evidence="12">
    <location>
        <begin position="15"/>
        <end position="169"/>
    </location>
</feature>
<organism evidence="13 14">
    <name type="scientific">Bacillus kandeliae</name>
    <dbReference type="NCBI Taxonomy" id="3129297"/>
    <lineage>
        <taxon>Bacteria</taxon>
        <taxon>Bacillati</taxon>
        <taxon>Bacillota</taxon>
        <taxon>Bacilli</taxon>
        <taxon>Bacillales</taxon>
        <taxon>Bacillaceae</taxon>
        <taxon>Bacillus</taxon>
    </lineage>
</organism>
<dbReference type="InterPro" id="IPR014729">
    <property type="entry name" value="Rossmann-like_a/b/a_fold"/>
</dbReference>
<dbReference type="NCBIfam" id="TIGR00125">
    <property type="entry name" value="cyt_tran_rel"/>
    <property type="match status" value="1"/>
</dbReference>
<reference evidence="13 14" key="1">
    <citation type="submission" date="2024-02" db="EMBL/GenBank/DDBJ databases">
        <title>Seven novel Bacillus-like species.</title>
        <authorList>
            <person name="Liu G."/>
        </authorList>
    </citation>
    <scope>NUCLEOTIDE SEQUENCE [LARGE SCALE GENOMIC DNA]</scope>
    <source>
        <strain evidence="13 14">FJAT-52991</strain>
    </source>
</reference>
<keyword evidence="8" id="KW-0547">Nucleotide-binding</keyword>
<accession>A0ABZ2N5H9</accession>
<evidence type="ECO:0000256" key="10">
    <source>
        <dbReference type="ARBA" id="ARBA00022840"/>
    </source>
</evidence>
<gene>
    <name evidence="13" type="ORF">WDJ61_15490</name>
</gene>
<evidence type="ECO:0000259" key="12">
    <source>
        <dbReference type="Pfam" id="PF06574"/>
    </source>
</evidence>
<dbReference type="PANTHER" id="PTHR22749">
    <property type="entry name" value="RIBOFLAVIN KINASE/FMN ADENYLYLTRANSFERASE"/>
    <property type="match status" value="1"/>
</dbReference>
<evidence type="ECO:0000256" key="3">
    <source>
        <dbReference type="ARBA" id="ARBA00012393"/>
    </source>
</evidence>
<evidence type="ECO:0000256" key="4">
    <source>
        <dbReference type="ARBA" id="ARBA00022630"/>
    </source>
</evidence>
<keyword evidence="6" id="KW-0808">Transferase</keyword>
<dbReference type="InterPro" id="IPR015864">
    <property type="entry name" value="FAD_synthase"/>
</dbReference>
<dbReference type="Gene3D" id="3.40.50.620">
    <property type="entry name" value="HUPs"/>
    <property type="match status" value="1"/>
</dbReference>
<keyword evidence="4" id="KW-0285">Flavoprotein</keyword>
<proteinExistence type="inferred from homology"/>
<dbReference type="InterPro" id="IPR004821">
    <property type="entry name" value="Cyt_trans-like"/>
</dbReference>
<dbReference type="EC" id="2.7.7.2" evidence="3"/>
<evidence type="ECO:0000313" key="14">
    <source>
        <dbReference type="Proteomes" id="UP001387364"/>
    </source>
</evidence>
<evidence type="ECO:0000256" key="11">
    <source>
        <dbReference type="ARBA" id="ARBA00049494"/>
    </source>
</evidence>
<dbReference type="CDD" id="cd02064">
    <property type="entry name" value="FAD_synthetase_N"/>
    <property type="match status" value="1"/>
</dbReference>
<evidence type="ECO:0000256" key="7">
    <source>
        <dbReference type="ARBA" id="ARBA00022695"/>
    </source>
</evidence>